<dbReference type="SUPFAM" id="SSF53850">
    <property type="entry name" value="Periplasmic binding protein-like II"/>
    <property type="match status" value="1"/>
</dbReference>
<dbReference type="Gene3D" id="1.10.10.10">
    <property type="entry name" value="Winged helix-like DNA-binding domain superfamily/Winged helix DNA-binding domain"/>
    <property type="match status" value="1"/>
</dbReference>
<evidence type="ECO:0000256" key="3">
    <source>
        <dbReference type="ARBA" id="ARBA00023125"/>
    </source>
</evidence>
<keyword evidence="7" id="KW-1185">Reference proteome</keyword>
<gene>
    <name evidence="6" type="ORF">H4O21_07775</name>
</gene>
<dbReference type="Proteomes" id="UP000565262">
    <property type="component" value="Unassembled WGS sequence"/>
</dbReference>
<dbReference type="PROSITE" id="PS50931">
    <property type="entry name" value="HTH_LYSR"/>
    <property type="match status" value="1"/>
</dbReference>
<dbReference type="GO" id="GO:0032993">
    <property type="term" value="C:protein-DNA complex"/>
    <property type="evidence" value="ECO:0007669"/>
    <property type="project" value="TreeGrafter"/>
</dbReference>
<reference evidence="6 7" key="1">
    <citation type="submission" date="2020-08" db="EMBL/GenBank/DDBJ databases">
        <title>Oceanospirillum sp. nov. isolated from marine sediment.</title>
        <authorList>
            <person name="Ji X."/>
        </authorList>
    </citation>
    <scope>NUCLEOTIDE SEQUENCE [LARGE SCALE GENOMIC DNA]</scope>
    <source>
        <strain evidence="6 7">D5</strain>
    </source>
</reference>
<dbReference type="EMBL" id="JACJFM010000007">
    <property type="protein sequence ID" value="MBB1486507.1"/>
    <property type="molecule type" value="Genomic_DNA"/>
</dbReference>
<dbReference type="PRINTS" id="PR00039">
    <property type="entry name" value="HTHLYSR"/>
</dbReference>
<evidence type="ECO:0000256" key="2">
    <source>
        <dbReference type="ARBA" id="ARBA00023015"/>
    </source>
</evidence>
<dbReference type="InterPro" id="IPR000847">
    <property type="entry name" value="LysR_HTH_N"/>
</dbReference>
<organism evidence="6 7">
    <name type="scientific">Oceanospirillum sediminis</name>
    <dbReference type="NCBI Taxonomy" id="2760088"/>
    <lineage>
        <taxon>Bacteria</taxon>
        <taxon>Pseudomonadati</taxon>
        <taxon>Pseudomonadota</taxon>
        <taxon>Gammaproteobacteria</taxon>
        <taxon>Oceanospirillales</taxon>
        <taxon>Oceanospirillaceae</taxon>
        <taxon>Oceanospirillum</taxon>
    </lineage>
</organism>
<keyword evidence="3" id="KW-0238">DNA-binding</keyword>
<dbReference type="FunFam" id="1.10.10.10:FF:000001">
    <property type="entry name" value="LysR family transcriptional regulator"/>
    <property type="match status" value="1"/>
</dbReference>
<keyword evidence="2" id="KW-0805">Transcription regulation</keyword>
<dbReference type="InterPro" id="IPR036388">
    <property type="entry name" value="WH-like_DNA-bd_sf"/>
</dbReference>
<dbReference type="GO" id="GO:0003677">
    <property type="term" value="F:DNA binding"/>
    <property type="evidence" value="ECO:0007669"/>
    <property type="project" value="UniProtKB-KW"/>
</dbReference>
<dbReference type="SUPFAM" id="SSF46785">
    <property type="entry name" value="Winged helix' DNA-binding domain"/>
    <property type="match status" value="1"/>
</dbReference>
<dbReference type="InterPro" id="IPR005119">
    <property type="entry name" value="LysR_subst-bd"/>
</dbReference>
<dbReference type="Pfam" id="PF03466">
    <property type="entry name" value="LysR_substrate"/>
    <property type="match status" value="1"/>
</dbReference>
<evidence type="ECO:0000259" key="5">
    <source>
        <dbReference type="PROSITE" id="PS50931"/>
    </source>
</evidence>
<name>A0A839IPY3_9GAMM</name>
<evidence type="ECO:0000256" key="4">
    <source>
        <dbReference type="ARBA" id="ARBA00023163"/>
    </source>
</evidence>
<evidence type="ECO:0000313" key="6">
    <source>
        <dbReference type="EMBL" id="MBB1486507.1"/>
    </source>
</evidence>
<evidence type="ECO:0000256" key="1">
    <source>
        <dbReference type="ARBA" id="ARBA00009437"/>
    </source>
</evidence>
<protein>
    <submittedName>
        <fullName evidence="6">LysR family transcriptional regulator</fullName>
    </submittedName>
</protein>
<dbReference type="Gene3D" id="3.40.190.290">
    <property type="match status" value="1"/>
</dbReference>
<dbReference type="Pfam" id="PF00126">
    <property type="entry name" value="HTH_1"/>
    <property type="match status" value="1"/>
</dbReference>
<proteinExistence type="inferred from homology"/>
<dbReference type="PANTHER" id="PTHR30346:SF28">
    <property type="entry name" value="HTH-TYPE TRANSCRIPTIONAL REGULATOR CYNR"/>
    <property type="match status" value="1"/>
</dbReference>
<comment type="caution">
    <text evidence="6">The sequence shown here is derived from an EMBL/GenBank/DDBJ whole genome shotgun (WGS) entry which is preliminary data.</text>
</comment>
<comment type="similarity">
    <text evidence="1">Belongs to the LysR transcriptional regulatory family.</text>
</comment>
<keyword evidence="4" id="KW-0804">Transcription</keyword>
<sequence>MDIRQLKYFIAVAEELSFRRAAERLYITQPPLSQQIRQLEEELDTQLLIRNTRQVSLTPAGEYFLGKARNIIRDTDQARYEVRDLGKQQQQKIRIGYSGTSTFVAPVMQRLKEYAAQQSGVSLHMVCGNATELQQKLLSDQLDLALIRNSQPPASPDLLYHHISEEQLYVLALADHPLMQQTIVHPRQLESCALVTYSRTDNTSLRLRIDHYLKENHCSPGNIIEVSDISAMINMVQFGLGVAILPESVARSFSEQFAARPASGRENSIGLYLCMSGQSSDIARHLFDKLQ</sequence>
<feature type="domain" description="HTH lysR-type" evidence="5">
    <location>
        <begin position="1"/>
        <end position="58"/>
    </location>
</feature>
<dbReference type="InterPro" id="IPR036390">
    <property type="entry name" value="WH_DNA-bd_sf"/>
</dbReference>
<dbReference type="AlphaFoldDB" id="A0A839IPY3"/>
<evidence type="ECO:0000313" key="7">
    <source>
        <dbReference type="Proteomes" id="UP000565262"/>
    </source>
</evidence>
<dbReference type="GO" id="GO:0003700">
    <property type="term" value="F:DNA-binding transcription factor activity"/>
    <property type="evidence" value="ECO:0007669"/>
    <property type="project" value="InterPro"/>
</dbReference>
<dbReference type="RefSeq" id="WP_182808286.1">
    <property type="nucleotide sequence ID" value="NZ_JACJFM010000007.1"/>
</dbReference>
<accession>A0A839IPY3</accession>
<dbReference type="PANTHER" id="PTHR30346">
    <property type="entry name" value="TRANSCRIPTIONAL DUAL REGULATOR HCAR-RELATED"/>
    <property type="match status" value="1"/>
</dbReference>
<dbReference type="CDD" id="cd05466">
    <property type="entry name" value="PBP2_LTTR_substrate"/>
    <property type="match status" value="1"/>
</dbReference>